<name>A0A3N1CV33_9ACTN</name>
<dbReference type="PANTHER" id="PTHR23026">
    <property type="entry name" value="NADPH NITROREDUCTASE"/>
    <property type="match status" value="1"/>
</dbReference>
<dbReference type="Proteomes" id="UP000272400">
    <property type="component" value="Unassembled WGS sequence"/>
</dbReference>
<evidence type="ECO:0000256" key="3">
    <source>
        <dbReference type="ARBA" id="ARBA00023002"/>
    </source>
</evidence>
<dbReference type="GO" id="GO:0016491">
    <property type="term" value="F:oxidoreductase activity"/>
    <property type="evidence" value="ECO:0007669"/>
    <property type="project" value="UniProtKB-KW"/>
</dbReference>
<reference evidence="5 6" key="1">
    <citation type="submission" date="2018-11" db="EMBL/GenBank/DDBJ databases">
        <title>Sequencing the genomes of 1000 actinobacteria strains.</title>
        <authorList>
            <person name="Klenk H.-P."/>
        </authorList>
    </citation>
    <scope>NUCLEOTIDE SEQUENCE [LARGE SCALE GENOMIC DNA]</scope>
    <source>
        <strain evidence="5 6">DSM 44254</strain>
    </source>
</reference>
<feature type="domain" description="Nitroreductase" evidence="4">
    <location>
        <begin position="10"/>
        <end position="195"/>
    </location>
</feature>
<accession>A0A3N1CV33</accession>
<dbReference type="Pfam" id="PF00881">
    <property type="entry name" value="Nitroreductase"/>
    <property type="match status" value="1"/>
</dbReference>
<dbReference type="EMBL" id="RJKE01000001">
    <property type="protein sequence ID" value="ROO84558.1"/>
    <property type="molecule type" value="Genomic_DNA"/>
</dbReference>
<dbReference type="InterPro" id="IPR029479">
    <property type="entry name" value="Nitroreductase"/>
</dbReference>
<proteinExistence type="predicted"/>
<dbReference type="InterPro" id="IPR050627">
    <property type="entry name" value="Nitroreductase/BluB"/>
</dbReference>
<evidence type="ECO:0000256" key="2">
    <source>
        <dbReference type="ARBA" id="ARBA00022643"/>
    </source>
</evidence>
<comment type="caution">
    <text evidence="5">The sequence shown here is derived from an EMBL/GenBank/DDBJ whole genome shotgun (WGS) entry which is preliminary data.</text>
</comment>
<protein>
    <submittedName>
        <fullName evidence="5">Nitroreductase</fullName>
    </submittedName>
</protein>
<dbReference type="AlphaFoldDB" id="A0A3N1CV33"/>
<dbReference type="CDD" id="cd02062">
    <property type="entry name" value="Nitro_FMN_reductase"/>
    <property type="match status" value="1"/>
</dbReference>
<sequence length="229" mass="25067">MELLKALRGTAAIRDFTDEPVPDEVLYRILDSARFAPSGGNNQGWRVVVVKDPALRAELRDLYAKAWRDYVAIGEAGLRAWSPTADREAEAAAIAAGPKHEPRGEFVRNLDKVPAMLVVLGHLDVLAAVDRDHDRYTFAGGGSLYPFVWSLLLAAREEGLGGVMTTMHVREENAVRELLGVPENFALVSTVFLGHPVERPTRLKRSEVPDFAWIDAFGGPPLSPEVTGS</sequence>
<evidence type="ECO:0000256" key="1">
    <source>
        <dbReference type="ARBA" id="ARBA00022630"/>
    </source>
</evidence>
<dbReference type="Gene3D" id="3.40.109.10">
    <property type="entry name" value="NADH Oxidase"/>
    <property type="match status" value="1"/>
</dbReference>
<dbReference type="SUPFAM" id="SSF55469">
    <property type="entry name" value="FMN-dependent nitroreductase-like"/>
    <property type="match status" value="1"/>
</dbReference>
<evidence type="ECO:0000259" key="4">
    <source>
        <dbReference type="Pfam" id="PF00881"/>
    </source>
</evidence>
<keyword evidence="6" id="KW-1185">Reference proteome</keyword>
<evidence type="ECO:0000313" key="6">
    <source>
        <dbReference type="Proteomes" id="UP000272400"/>
    </source>
</evidence>
<keyword evidence="2" id="KW-0288">FMN</keyword>
<dbReference type="InterPro" id="IPR000415">
    <property type="entry name" value="Nitroreductase-like"/>
</dbReference>
<dbReference type="RefSeq" id="WP_123664161.1">
    <property type="nucleotide sequence ID" value="NZ_RJKE01000001.1"/>
</dbReference>
<dbReference type="PANTHER" id="PTHR23026:SF90">
    <property type="entry name" value="IODOTYROSINE DEIODINASE 1"/>
    <property type="match status" value="1"/>
</dbReference>
<evidence type="ECO:0000313" key="5">
    <source>
        <dbReference type="EMBL" id="ROO84558.1"/>
    </source>
</evidence>
<dbReference type="OrthoDB" id="3774920at2"/>
<keyword evidence="3" id="KW-0560">Oxidoreductase</keyword>
<organism evidence="5 6">
    <name type="scientific">Actinocorallia herbida</name>
    <dbReference type="NCBI Taxonomy" id="58109"/>
    <lineage>
        <taxon>Bacteria</taxon>
        <taxon>Bacillati</taxon>
        <taxon>Actinomycetota</taxon>
        <taxon>Actinomycetes</taxon>
        <taxon>Streptosporangiales</taxon>
        <taxon>Thermomonosporaceae</taxon>
        <taxon>Actinocorallia</taxon>
    </lineage>
</organism>
<keyword evidence="1" id="KW-0285">Flavoprotein</keyword>
<gene>
    <name evidence="5" type="ORF">EDD29_2085</name>
</gene>